<dbReference type="SUPFAM" id="SSF52343">
    <property type="entry name" value="Ferredoxin reductase-like, C-terminal NADP-linked domain"/>
    <property type="match status" value="1"/>
</dbReference>
<accession>A0ABY6IBH5</accession>
<sequence length="100" mass="10790">MVDADRGAADHGHREQLRRLVDACPAASLHLWCEEQRAGDGAAAGRADIGVPDLPEMLAAHRYGPLPFMRAVRGDLPRLGVPAVDIHHDVSGPDLWLGQK</sequence>
<gene>
    <name evidence="1" type="ORF">OGH68_17305</name>
</gene>
<proteinExistence type="predicted"/>
<name>A0ABY6IBH5_STRPE</name>
<dbReference type="InterPro" id="IPR039261">
    <property type="entry name" value="FNR_nucleotide-bd"/>
</dbReference>
<reference evidence="1" key="1">
    <citation type="submission" date="2022-10" db="EMBL/GenBank/DDBJ databases">
        <title>Cytochrome P450 Catalyzes Benzene Ring Formation in the Biosynthesis of Trialkyl-Substituted Aromatic Polyketides.</title>
        <authorList>
            <person name="Zhao E."/>
            <person name="Ge H."/>
        </authorList>
    </citation>
    <scope>NUCLEOTIDE SEQUENCE</scope>
    <source>
        <strain evidence="1">NA0869</strain>
    </source>
</reference>
<evidence type="ECO:0000313" key="1">
    <source>
        <dbReference type="EMBL" id="UYQ63070.1"/>
    </source>
</evidence>
<dbReference type="RefSeq" id="WP_264245044.1">
    <property type="nucleotide sequence ID" value="NZ_CP107567.1"/>
</dbReference>
<evidence type="ECO:0000313" key="2">
    <source>
        <dbReference type="Proteomes" id="UP001163878"/>
    </source>
</evidence>
<dbReference type="Proteomes" id="UP001163878">
    <property type="component" value="Chromosome"/>
</dbReference>
<dbReference type="Gene3D" id="3.40.50.80">
    <property type="entry name" value="Nucleotide-binding domain of ferredoxin-NADP reductase (FNR) module"/>
    <property type="match status" value="1"/>
</dbReference>
<keyword evidence="2" id="KW-1185">Reference proteome</keyword>
<organism evidence="1 2">
    <name type="scientific">Streptomyces peucetius</name>
    <dbReference type="NCBI Taxonomy" id="1950"/>
    <lineage>
        <taxon>Bacteria</taxon>
        <taxon>Bacillati</taxon>
        <taxon>Actinomycetota</taxon>
        <taxon>Actinomycetes</taxon>
        <taxon>Kitasatosporales</taxon>
        <taxon>Streptomycetaceae</taxon>
        <taxon>Streptomyces</taxon>
    </lineage>
</organism>
<dbReference type="EMBL" id="CP107567">
    <property type="protein sequence ID" value="UYQ63070.1"/>
    <property type="molecule type" value="Genomic_DNA"/>
</dbReference>
<protein>
    <submittedName>
        <fullName evidence="1">Uncharacterized protein</fullName>
    </submittedName>
</protein>